<proteinExistence type="inferred from homology"/>
<dbReference type="Gene3D" id="3.40.50.720">
    <property type="entry name" value="NAD(P)-binding Rossmann-like Domain"/>
    <property type="match status" value="1"/>
</dbReference>
<organism evidence="2 3">
    <name type="scientific">Halomonas korlensis</name>
    <dbReference type="NCBI Taxonomy" id="463301"/>
    <lineage>
        <taxon>Bacteria</taxon>
        <taxon>Pseudomonadati</taxon>
        <taxon>Pseudomonadota</taxon>
        <taxon>Gammaproteobacteria</taxon>
        <taxon>Oceanospirillales</taxon>
        <taxon>Halomonadaceae</taxon>
        <taxon>Halomonas</taxon>
    </lineage>
</organism>
<dbReference type="PANTHER" id="PTHR42760">
    <property type="entry name" value="SHORT-CHAIN DEHYDROGENASES/REDUCTASES FAMILY MEMBER"/>
    <property type="match status" value="1"/>
</dbReference>
<keyword evidence="3" id="KW-1185">Reference proteome</keyword>
<dbReference type="PRINTS" id="PR00080">
    <property type="entry name" value="SDRFAMILY"/>
</dbReference>
<accession>A0A1I7KJ87</accession>
<dbReference type="Pfam" id="PF13561">
    <property type="entry name" value="adh_short_C2"/>
    <property type="match status" value="1"/>
</dbReference>
<dbReference type="GO" id="GO:0016616">
    <property type="term" value="F:oxidoreductase activity, acting on the CH-OH group of donors, NAD or NADP as acceptor"/>
    <property type="evidence" value="ECO:0007669"/>
    <property type="project" value="TreeGrafter"/>
</dbReference>
<evidence type="ECO:0000313" key="2">
    <source>
        <dbReference type="EMBL" id="SFU97513.1"/>
    </source>
</evidence>
<dbReference type="SUPFAM" id="SSF51735">
    <property type="entry name" value="NAD(P)-binding Rossmann-fold domains"/>
    <property type="match status" value="1"/>
</dbReference>
<reference evidence="3" key="1">
    <citation type="submission" date="2016-10" db="EMBL/GenBank/DDBJ databases">
        <authorList>
            <person name="Varghese N."/>
            <person name="Submissions S."/>
        </authorList>
    </citation>
    <scope>NUCLEOTIDE SEQUENCE [LARGE SCALE GENOMIC DNA]</scope>
    <source>
        <strain evidence="3">CGMCC 1.6981</strain>
    </source>
</reference>
<dbReference type="InterPro" id="IPR036291">
    <property type="entry name" value="NAD(P)-bd_dom_sf"/>
</dbReference>
<dbReference type="AlphaFoldDB" id="A0A1I7KJ87"/>
<evidence type="ECO:0000313" key="3">
    <source>
        <dbReference type="Proteomes" id="UP000198693"/>
    </source>
</evidence>
<dbReference type="STRING" id="463301.SAMN04487955_12213"/>
<evidence type="ECO:0000256" key="1">
    <source>
        <dbReference type="ARBA" id="ARBA00006484"/>
    </source>
</evidence>
<dbReference type="Proteomes" id="UP000198693">
    <property type="component" value="Unassembled WGS sequence"/>
</dbReference>
<name>A0A1I7KJ87_9GAMM</name>
<gene>
    <name evidence="2" type="ORF">SAMN04487955_12213</name>
</gene>
<protein>
    <submittedName>
        <fullName evidence="2">NAD(P)-dependent dehydrogenase, short-chain alcohol dehydrogenase family</fullName>
    </submittedName>
</protein>
<dbReference type="InterPro" id="IPR002347">
    <property type="entry name" value="SDR_fam"/>
</dbReference>
<dbReference type="InterPro" id="IPR020904">
    <property type="entry name" value="Sc_DH/Rdtase_CS"/>
</dbReference>
<dbReference type="PROSITE" id="PS00061">
    <property type="entry name" value="ADH_SHORT"/>
    <property type="match status" value="1"/>
</dbReference>
<comment type="similarity">
    <text evidence="1">Belongs to the short-chain dehydrogenases/reductases (SDR) family.</text>
</comment>
<dbReference type="PRINTS" id="PR00081">
    <property type="entry name" value="GDHRDH"/>
</dbReference>
<dbReference type="EMBL" id="FPBP01000022">
    <property type="protein sequence ID" value="SFU97513.1"/>
    <property type="molecule type" value="Genomic_DNA"/>
</dbReference>
<sequence>MEDLFIQADLTNQRDRDAIVSQVDRLDALVNCAGVNLQEKEWELAGFEKSMAINCTAVFELSTRLSSLLADSGGAIINIASMWSYFGSPKSPGYGASKGAIVSLTKAMAVAWAEKGVRTNAVAPGWVKTNMTMAARADLNRAEQITSRIPMKRWADPEEIASVIYFLASDAASYVNGAIIPVDGGYMVG</sequence>